<reference evidence="1 2" key="1">
    <citation type="submission" date="2013-02" db="EMBL/GenBank/DDBJ databases">
        <title>The Genome Sequence of Acinetobacter bereziniae CIP 70.12.</title>
        <authorList>
            <consortium name="The Broad Institute Genome Sequencing Platform"/>
            <consortium name="The Broad Institute Genome Sequencing Center for Infectious Disease"/>
            <person name="Cerqueira G."/>
            <person name="Feldgarden M."/>
            <person name="Courvalin P."/>
            <person name="Perichon B."/>
            <person name="Grillot-Courvalin C."/>
            <person name="Clermont D."/>
            <person name="Rocha E."/>
            <person name="Yoon E.-J."/>
            <person name="Nemec A."/>
            <person name="Walker B."/>
            <person name="Young S.K."/>
            <person name="Zeng Q."/>
            <person name="Gargeya S."/>
            <person name="Fitzgerald M."/>
            <person name="Haas B."/>
            <person name="Abouelleil A."/>
            <person name="Alvarado L."/>
            <person name="Arachchi H.M."/>
            <person name="Berlin A.M."/>
            <person name="Chapman S.B."/>
            <person name="Dewar J."/>
            <person name="Goldberg J."/>
            <person name="Griggs A."/>
            <person name="Gujja S."/>
            <person name="Hansen M."/>
            <person name="Howarth C."/>
            <person name="Imamovic A."/>
            <person name="Larimer J."/>
            <person name="McCowan C."/>
            <person name="Murphy C."/>
            <person name="Neiman D."/>
            <person name="Pearson M."/>
            <person name="Priest M."/>
            <person name="Roberts A."/>
            <person name="Saif S."/>
            <person name="Shea T."/>
            <person name="Sisk P."/>
            <person name="Sykes S."/>
            <person name="Wortman J."/>
            <person name="Nusbaum C."/>
            <person name="Birren B."/>
        </authorList>
    </citation>
    <scope>NUCLEOTIDE SEQUENCE [LARGE SCALE GENOMIC DNA]</scope>
    <source>
        <strain evidence="1 2">CIP 70.12</strain>
    </source>
</reference>
<keyword evidence="2" id="KW-1185">Reference proteome</keyword>
<gene>
    <name evidence="1" type="ORF">F938_00826</name>
</gene>
<dbReference type="RefSeq" id="WP_005029654.1">
    <property type="nucleotide sequence ID" value="NZ_KB849755.1"/>
</dbReference>
<evidence type="ECO:0000313" key="1">
    <source>
        <dbReference type="EMBL" id="ENW00182.1"/>
    </source>
</evidence>
<dbReference type="EMBL" id="APQG01000015">
    <property type="protein sequence ID" value="ENW00182.1"/>
    <property type="molecule type" value="Genomic_DNA"/>
</dbReference>
<dbReference type="HOGENOM" id="CLU_2103688_0_0_6"/>
<sequence>MRIFHMLWLPFAYWFSPYKLANNALRGTLKKYGVDLNKIPNSLTQELSSSIINNQKVFDKNKSALQKLYDLQLLTDHNALTMKKIINHEFKYDFEFTPEVEHIKNIMLKHAIKRF</sequence>
<evidence type="ECO:0000313" key="2">
    <source>
        <dbReference type="Proteomes" id="UP000013251"/>
    </source>
</evidence>
<proteinExistence type="predicted"/>
<organism evidence="1 2">
    <name type="scientific">Acinetobacter bereziniae LMG 1003 = CIP 70.12</name>
    <dbReference type="NCBI Taxonomy" id="981324"/>
    <lineage>
        <taxon>Bacteria</taxon>
        <taxon>Pseudomonadati</taxon>
        <taxon>Pseudomonadota</taxon>
        <taxon>Gammaproteobacteria</taxon>
        <taxon>Moraxellales</taxon>
        <taxon>Moraxellaceae</taxon>
        <taxon>Acinetobacter</taxon>
    </lineage>
</organism>
<protein>
    <submittedName>
        <fullName evidence="1">Uncharacterized protein</fullName>
    </submittedName>
</protein>
<accession>N9DQL2</accession>
<dbReference type="Proteomes" id="UP000013251">
    <property type="component" value="Unassembled WGS sequence"/>
</dbReference>
<comment type="caution">
    <text evidence="1">The sequence shown here is derived from an EMBL/GenBank/DDBJ whole genome shotgun (WGS) entry which is preliminary data.</text>
</comment>
<name>N9DQL2_ACIBZ</name>
<dbReference type="AlphaFoldDB" id="N9DQL2"/>